<organism evidence="2 3">
    <name type="scientific">Ceratitis capitata</name>
    <name type="common">Mediterranean fruit fly</name>
    <name type="synonym">Tephritis capitata</name>
    <dbReference type="NCBI Taxonomy" id="7213"/>
    <lineage>
        <taxon>Eukaryota</taxon>
        <taxon>Metazoa</taxon>
        <taxon>Ecdysozoa</taxon>
        <taxon>Arthropoda</taxon>
        <taxon>Hexapoda</taxon>
        <taxon>Insecta</taxon>
        <taxon>Pterygota</taxon>
        <taxon>Neoptera</taxon>
        <taxon>Endopterygota</taxon>
        <taxon>Diptera</taxon>
        <taxon>Brachycera</taxon>
        <taxon>Muscomorpha</taxon>
        <taxon>Tephritoidea</taxon>
        <taxon>Tephritidae</taxon>
        <taxon>Ceratitis</taxon>
        <taxon>Ceratitis</taxon>
    </lineage>
</organism>
<evidence type="ECO:0000313" key="2">
    <source>
        <dbReference type="EMBL" id="CAD6998087.1"/>
    </source>
</evidence>
<accession>A0A811UJS9</accession>
<proteinExistence type="predicted"/>
<keyword evidence="1" id="KW-1133">Transmembrane helix</keyword>
<gene>
    <name evidence="2" type="ORF">CCAP1982_LOCUS6701</name>
</gene>
<protein>
    <submittedName>
        <fullName evidence="2">(Mediterranean fruit fly) hypothetical protein</fullName>
    </submittedName>
</protein>
<name>A0A811UJS9_CERCA</name>
<keyword evidence="1" id="KW-0812">Transmembrane</keyword>
<comment type="caution">
    <text evidence="2">The sequence shown here is derived from an EMBL/GenBank/DDBJ whole genome shotgun (WGS) entry which is preliminary data.</text>
</comment>
<feature type="non-terminal residue" evidence="2">
    <location>
        <position position="63"/>
    </location>
</feature>
<keyword evidence="1" id="KW-0472">Membrane</keyword>
<evidence type="ECO:0000313" key="3">
    <source>
        <dbReference type="Proteomes" id="UP000606786"/>
    </source>
</evidence>
<dbReference type="Proteomes" id="UP000606786">
    <property type="component" value="Unassembled WGS sequence"/>
</dbReference>
<feature type="transmembrane region" description="Helical" evidence="1">
    <location>
        <begin position="37"/>
        <end position="58"/>
    </location>
</feature>
<sequence>MALQRVVLSVRRALLVMCQFQLTVVAGSDLTPRCCCVWYWCLVLLHGAGSGVGVISNARRQTS</sequence>
<reference evidence="2" key="1">
    <citation type="submission" date="2020-11" db="EMBL/GenBank/DDBJ databases">
        <authorList>
            <person name="Whitehead M."/>
        </authorList>
    </citation>
    <scope>NUCLEOTIDE SEQUENCE</scope>
    <source>
        <strain evidence="2">EGII</strain>
    </source>
</reference>
<keyword evidence="3" id="KW-1185">Reference proteome</keyword>
<evidence type="ECO:0000256" key="1">
    <source>
        <dbReference type="SAM" id="Phobius"/>
    </source>
</evidence>
<dbReference type="EMBL" id="CAJHJT010000012">
    <property type="protein sequence ID" value="CAD6998087.1"/>
    <property type="molecule type" value="Genomic_DNA"/>
</dbReference>
<dbReference type="AlphaFoldDB" id="A0A811UJS9"/>